<proteinExistence type="predicted"/>
<accession>A0A226DQD3</accession>
<dbReference type="Proteomes" id="UP000198287">
    <property type="component" value="Unassembled WGS sequence"/>
</dbReference>
<feature type="region of interest" description="Disordered" evidence="1">
    <location>
        <begin position="127"/>
        <end position="174"/>
    </location>
</feature>
<keyword evidence="3" id="KW-1185">Reference proteome</keyword>
<comment type="caution">
    <text evidence="2">The sequence shown here is derived from an EMBL/GenBank/DDBJ whole genome shotgun (WGS) entry which is preliminary data.</text>
</comment>
<name>A0A226DQD3_FOLCA</name>
<dbReference type="STRING" id="158441.A0A226DQD3"/>
<sequence length="191" mass="21209">MDRVVSPLYNKWLSVFPTRYPQIASDPDPLLNRREFHVDQEQRIVQPLDGPFASLPEVREVSSSDLSSFEQDGDYFTEHEVMLTHQSRSLPPAHPIPGQRLNRTPSISSQGSQLDYAVLKGHRGSSPAIRTFTPEGLSTGVSPPDSPPLVYHGSRSPSPITNAKVGEGKSRITGKTSRLWDDMNRDTFIAS</sequence>
<dbReference type="AlphaFoldDB" id="A0A226DQD3"/>
<evidence type="ECO:0000256" key="1">
    <source>
        <dbReference type="SAM" id="MobiDB-lite"/>
    </source>
</evidence>
<reference evidence="2 3" key="1">
    <citation type="submission" date="2015-12" db="EMBL/GenBank/DDBJ databases">
        <title>The genome of Folsomia candida.</title>
        <authorList>
            <person name="Faddeeva A."/>
            <person name="Derks M.F."/>
            <person name="Anvar Y."/>
            <person name="Smit S."/>
            <person name="Van Straalen N."/>
            <person name="Roelofs D."/>
        </authorList>
    </citation>
    <scope>NUCLEOTIDE SEQUENCE [LARGE SCALE GENOMIC DNA]</scope>
    <source>
        <strain evidence="2 3">VU population</strain>
        <tissue evidence="2">Whole body</tissue>
    </source>
</reference>
<evidence type="ECO:0000313" key="3">
    <source>
        <dbReference type="Proteomes" id="UP000198287"/>
    </source>
</evidence>
<protein>
    <submittedName>
        <fullName evidence="2">Uncharacterized protein</fullName>
    </submittedName>
</protein>
<dbReference type="EMBL" id="LNIX01000015">
    <property type="protein sequence ID" value="OXA46416.1"/>
    <property type="molecule type" value="Genomic_DNA"/>
</dbReference>
<gene>
    <name evidence="2" type="ORF">Fcan01_18592</name>
</gene>
<organism evidence="2 3">
    <name type="scientific">Folsomia candida</name>
    <name type="common">Springtail</name>
    <dbReference type="NCBI Taxonomy" id="158441"/>
    <lineage>
        <taxon>Eukaryota</taxon>
        <taxon>Metazoa</taxon>
        <taxon>Ecdysozoa</taxon>
        <taxon>Arthropoda</taxon>
        <taxon>Hexapoda</taxon>
        <taxon>Collembola</taxon>
        <taxon>Entomobryomorpha</taxon>
        <taxon>Isotomoidea</taxon>
        <taxon>Isotomidae</taxon>
        <taxon>Proisotominae</taxon>
        <taxon>Folsomia</taxon>
    </lineage>
</organism>
<dbReference type="OrthoDB" id="67700at2759"/>
<evidence type="ECO:0000313" key="2">
    <source>
        <dbReference type="EMBL" id="OXA46416.1"/>
    </source>
</evidence>